<dbReference type="Pfam" id="PF03371">
    <property type="entry name" value="PRP38"/>
    <property type="match status" value="1"/>
</dbReference>
<organism evidence="9 10">
    <name type="scientific">Clonorchis sinensis</name>
    <name type="common">Chinese liver fluke</name>
    <dbReference type="NCBI Taxonomy" id="79923"/>
    <lineage>
        <taxon>Eukaryota</taxon>
        <taxon>Metazoa</taxon>
        <taxon>Spiralia</taxon>
        <taxon>Lophotrochozoa</taxon>
        <taxon>Platyhelminthes</taxon>
        <taxon>Trematoda</taxon>
        <taxon>Digenea</taxon>
        <taxon>Opisthorchiida</taxon>
        <taxon>Opisthorchiata</taxon>
        <taxon>Opisthorchiidae</taxon>
        <taxon>Clonorchis</taxon>
    </lineage>
</organism>
<feature type="compositionally biased region" description="Basic and acidic residues" evidence="8">
    <location>
        <begin position="238"/>
        <end position="280"/>
    </location>
</feature>
<dbReference type="PANTHER" id="PTHR23142">
    <property type="entry name" value="PRE-MRNA-SPLICING FACTOR 38A-RELATED"/>
    <property type="match status" value="1"/>
</dbReference>
<accession>H2KVI1</accession>
<proteinExistence type="inferred from homology"/>
<dbReference type="EMBL" id="DF144621">
    <property type="protein sequence ID" value="GAA31663.2"/>
    <property type="molecule type" value="Genomic_DNA"/>
</dbReference>
<evidence type="ECO:0000256" key="3">
    <source>
        <dbReference type="ARBA" id="ARBA00022664"/>
    </source>
</evidence>
<evidence type="ECO:0000313" key="10">
    <source>
        <dbReference type="Proteomes" id="UP000008909"/>
    </source>
</evidence>
<evidence type="ECO:0000256" key="2">
    <source>
        <dbReference type="ARBA" id="ARBA00006164"/>
    </source>
</evidence>
<keyword evidence="5 7" id="KW-0508">mRNA splicing</keyword>
<name>H2KVI1_CLOSI</name>
<dbReference type="GO" id="GO:0000398">
    <property type="term" value="P:mRNA splicing, via spliceosome"/>
    <property type="evidence" value="ECO:0007669"/>
    <property type="project" value="UniProtKB-UniRule"/>
</dbReference>
<evidence type="ECO:0000256" key="1">
    <source>
        <dbReference type="ARBA" id="ARBA00004123"/>
    </source>
</evidence>
<keyword evidence="10" id="KW-1185">Reference proteome</keyword>
<evidence type="ECO:0000256" key="6">
    <source>
        <dbReference type="ARBA" id="ARBA00023242"/>
    </source>
</evidence>
<protein>
    <recommendedName>
        <fullName evidence="7">Pre-mRNA-splicing factor 38</fullName>
    </recommendedName>
</protein>
<reference evidence="9" key="1">
    <citation type="journal article" date="2011" name="Genome Biol.">
        <title>The draft genome of the carcinogenic human liver fluke Clonorchis sinensis.</title>
        <authorList>
            <person name="Wang X."/>
            <person name="Chen W."/>
            <person name="Huang Y."/>
            <person name="Sun J."/>
            <person name="Men J."/>
            <person name="Liu H."/>
            <person name="Luo F."/>
            <person name="Guo L."/>
            <person name="Lv X."/>
            <person name="Deng C."/>
            <person name="Zhou C."/>
            <person name="Fan Y."/>
            <person name="Li X."/>
            <person name="Huang L."/>
            <person name="Hu Y."/>
            <person name="Liang C."/>
            <person name="Hu X."/>
            <person name="Xu J."/>
            <person name="Yu X."/>
        </authorList>
    </citation>
    <scope>NUCLEOTIDE SEQUENCE [LARGE SCALE GENOMIC DNA]</scope>
    <source>
        <strain evidence="9">Henan</strain>
    </source>
</reference>
<dbReference type="GO" id="GO:0005681">
    <property type="term" value="C:spliceosomal complex"/>
    <property type="evidence" value="ECO:0007669"/>
    <property type="project" value="UniProtKB-KW"/>
</dbReference>
<keyword evidence="6 7" id="KW-0539">Nucleus</keyword>
<dbReference type="Proteomes" id="UP000008909">
    <property type="component" value="Unassembled WGS sequence"/>
</dbReference>
<keyword evidence="4 7" id="KW-0747">Spliceosome</keyword>
<comment type="function">
    <text evidence="7">Required for pre-mRNA splicing.</text>
</comment>
<evidence type="ECO:0000256" key="4">
    <source>
        <dbReference type="ARBA" id="ARBA00022728"/>
    </source>
</evidence>
<feature type="compositionally biased region" description="Basic and acidic residues" evidence="8">
    <location>
        <begin position="205"/>
        <end position="229"/>
    </location>
</feature>
<feature type="region of interest" description="Disordered" evidence="8">
    <location>
        <begin position="193"/>
        <end position="280"/>
    </location>
</feature>
<evidence type="ECO:0000256" key="5">
    <source>
        <dbReference type="ARBA" id="ARBA00023187"/>
    </source>
</evidence>
<evidence type="ECO:0000256" key="7">
    <source>
        <dbReference type="RuleBase" id="RU367025"/>
    </source>
</evidence>
<evidence type="ECO:0000256" key="8">
    <source>
        <dbReference type="SAM" id="MobiDB-lite"/>
    </source>
</evidence>
<comment type="subcellular location">
    <subcellularLocation>
        <location evidence="1 7">Nucleus</location>
    </subcellularLocation>
</comment>
<sequence length="387" mass="46494">MANRTVKDAHTVHGTNPQYLVEKIIRSRIYESKYWKEHCFALTAELLVDKAVELRYVGGVYSGNVKPTPFLCLALKMLQIQPDKDIVIEFIKQEPYKYARALGAFYLRLVGESVEIYKYLETLYNDFRRLKFQDRAGNFSLIYMDDFIDKLLTEERVCDVILPRLQKRSVLEEANALEPRQSLLNEDLEDLQYAEDMDTTTAGNLEDRDRHRERDKDRHRDREDRPKDRERHHRRRHREESPHAERREPRDRRAKDYEYSRHKDRDDRERERKHERERERRRVMWTPCESHRDVSLVAVVSKVLSYPIFRRLTEPSYKQAFWEFLWSKGIPPHRFLTLLEELYANCRGRVKVHAKLSPEFITSRGVRQFCILSTSLSNFIIDTIMED</sequence>
<dbReference type="AlphaFoldDB" id="H2KVI1"/>
<dbReference type="InterPro" id="IPR005037">
    <property type="entry name" value="PRP38"/>
</dbReference>
<evidence type="ECO:0000313" key="9">
    <source>
        <dbReference type="EMBL" id="GAA31663.2"/>
    </source>
</evidence>
<comment type="similarity">
    <text evidence="2 7">Belongs to the PRP38 family.</text>
</comment>
<keyword evidence="3 7" id="KW-0507">mRNA processing</keyword>
<gene>
    <name evidence="9" type="ORF">CLF_112402</name>
</gene>